<accession>A0A431U165</accession>
<keyword evidence="2" id="KW-1185">Reference proteome</keyword>
<gene>
    <name evidence="1" type="ORF">EJV47_14725</name>
</gene>
<sequence length="138" mass="15312">MVLVRLADGITLHWNNRRSGFVDDKLLRAAKANFPANQHRLVALILDTTATAAVACAGSRDSHSLATGDVAFLLVLRVKRLPWYEVYGIQWDSFDYDCPYAEGMLSYVAANRATVWQKTANYLASTARATRPANQPAR</sequence>
<dbReference type="RefSeq" id="WP_126693927.1">
    <property type="nucleotide sequence ID" value="NZ_RXOF01000008.1"/>
</dbReference>
<protein>
    <submittedName>
        <fullName evidence="1">Uncharacterized protein</fullName>
    </submittedName>
</protein>
<dbReference type="AlphaFoldDB" id="A0A431U165"/>
<evidence type="ECO:0000313" key="1">
    <source>
        <dbReference type="EMBL" id="RTQ48850.1"/>
    </source>
</evidence>
<comment type="caution">
    <text evidence="1">The sequence shown here is derived from an EMBL/GenBank/DDBJ whole genome shotgun (WGS) entry which is preliminary data.</text>
</comment>
<reference evidence="1 2" key="1">
    <citation type="submission" date="2018-12" db="EMBL/GenBank/DDBJ databases">
        <title>Hymenobacter gummosus sp. nov., isolated from a spring.</title>
        <authorList>
            <person name="Nie L."/>
        </authorList>
    </citation>
    <scope>NUCLEOTIDE SEQUENCE [LARGE SCALE GENOMIC DNA]</scope>
    <source>
        <strain evidence="1 2">KCTC 52166</strain>
    </source>
</reference>
<proteinExistence type="predicted"/>
<evidence type="ECO:0000313" key="2">
    <source>
        <dbReference type="Proteomes" id="UP000282184"/>
    </source>
</evidence>
<organism evidence="1 2">
    <name type="scientific">Hymenobacter gummosus</name>
    <dbReference type="NCBI Taxonomy" id="1776032"/>
    <lineage>
        <taxon>Bacteria</taxon>
        <taxon>Pseudomonadati</taxon>
        <taxon>Bacteroidota</taxon>
        <taxon>Cytophagia</taxon>
        <taxon>Cytophagales</taxon>
        <taxon>Hymenobacteraceae</taxon>
        <taxon>Hymenobacter</taxon>
    </lineage>
</organism>
<dbReference type="EMBL" id="RXOF01000008">
    <property type="protein sequence ID" value="RTQ48850.1"/>
    <property type="molecule type" value="Genomic_DNA"/>
</dbReference>
<dbReference type="Proteomes" id="UP000282184">
    <property type="component" value="Unassembled WGS sequence"/>
</dbReference>
<name>A0A431U165_9BACT</name>